<reference evidence="2" key="1">
    <citation type="submission" date="2020-02" db="EMBL/GenBank/DDBJ databases">
        <authorList>
            <person name="Meier V. D."/>
        </authorList>
    </citation>
    <scope>NUCLEOTIDE SEQUENCE</scope>
    <source>
        <strain evidence="2">AVDCRST_MAG48</strain>
    </source>
</reference>
<feature type="region of interest" description="Disordered" evidence="1">
    <location>
        <begin position="309"/>
        <end position="332"/>
    </location>
</feature>
<evidence type="ECO:0000313" key="2">
    <source>
        <dbReference type="EMBL" id="CAA9301244.1"/>
    </source>
</evidence>
<feature type="compositionally biased region" description="Low complexity" evidence="1">
    <location>
        <begin position="157"/>
        <end position="166"/>
    </location>
</feature>
<feature type="compositionally biased region" description="Basic residues" evidence="1">
    <location>
        <begin position="146"/>
        <end position="156"/>
    </location>
</feature>
<evidence type="ECO:0000256" key="1">
    <source>
        <dbReference type="SAM" id="MobiDB-lite"/>
    </source>
</evidence>
<feature type="compositionally biased region" description="Basic and acidic residues" evidence="1">
    <location>
        <begin position="37"/>
        <end position="48"/>
    </location>
</feature>
<proteinExistence type="predicted"/>
<dbReference type="EMBL" id="CADCTS010000192">
    <property type="protein sequence ID" value="CAA9301244.1"/>
    <property type="molecule type" value="Genomic_DNA"/>
</dbReference>
<feature type="compositionally biased region" description="Low complexity" evidence="1">
    <location>
        <begin position="19"/>
        <end position="29"/>
    </location>
</feature>
<accession>A0A6J4KBE5</accession>
<dbReference type="AlphaFoldDB" id="A0A6J4KBE5"/>
<gene>
    <name evidence="2" type="ORF">AVDCRST_MAG48-1336</name>
</gene>
<organism evidence="2">
    <name type="scientific">uncultured Friedmanniella sp</name>
    <dbReference type="NCBI Taxonomy" id="335381"/>
    <lineage>
        <taxon>Bacteria</taxon>
        <taxon>Bacillati</taxon>
        <taxon>Actinomycetota</taxon>
        <taxon>Actinomycetes</taxon>
        <taxon>Propionibacteriales</taxon>
        <taxon>Nocardioidaceae</taxon>
        <taxon>Friedmanniella</taxon>
        <taxon>environmental samples</taxon>
    </lineage>
</organism>
<name>A0A6J4KBE5_9ACTN</name>
<feature type="region of interest" description="Disordered" evidence="1">
    <location>
        <begin position="1"/>
        <end position="166"/>
    </location>
</feature>
<sequence length="332" mass="35070">MRGTSENLSAAVPGGGAASGWSPEPAGAGRRSAGTLDRLRRDDGTGHGRDRRRRRPDDQCGGGDAGSGERLAPARRVRGAGIGRRPGATGPTARGVPSPSTPRVRNLARGAAPATIGSRPTPPDGRAGRGADQDVDEMGDVDGTGRRLHAPPRSRSRSSGSSGRARSWLVSQTLEESGPVVSGPAGPADACRLRRTPVRRVGVSAARCAIGPVLARPVPAAVLRRLSARCPSCRHLPRGVDPGEQLRCWQDPHGGVGRDDERQHVPWHGRRQLPHDQAGAATRFEAGLTTRPQACFPLVTVSDPLDVDSHRTGDCQGQCHQRSPMRHGDRQR</sequence>
<protein>
    <submittedName>
        <fullName evidence="2">Uncharacterized protein</fullName>
    </submittedName>
</protein>